<name>A0A1G2HSS5_9BACT</name>
<dbReference type="Proteomes" id="UP000178774">
    <property type="component" value="Unassembled WGS sequence"/>
</dbReference>
<evidence type="ECO:0000313" key="1">
    <source>
        <dbReference type="EMBL" id="OGZ65596.1"/>
    </source>
</evidence>
<organism evidence="1 2">
    <name type="scientific">Candidatus Staskawiczbacteria bacterium RIFCSPHIGHO2_01_FULL_41_41</name>
    <dbReference type="NCBI Taxonomy" id="1802203"/>
    <lineage>
        <taxon>Bacteria</taxon>
        <taxon>Candidatus Staskawicziibacteriota</taxon>
    </lineage>
</organism>
<sequence length="266" mass="31695">MASVNPSNTYLFSRRELGLLIEIYFPKRVLYQSEIIDALSEGVDGEKVKGYLKRNIRELLSELAEYPFVLDPQKYGKRHRVDPTQITMEDAQRRMEMYKSPFFGWSSYNVEGAFLNTNKKGKFIDDELTQVVRIIFRFESKYLKNAKKKGCEHILRSIAFWLMNNYYHRMPLPPWSGTERERFVSEQNPLSIKELEYIQAHYIEIARETIKWFDDTILFCFGYLVRRFWNHVIEVGRREDQIWVTSLFNLGINVVQPSIRPNHMVK</sequence>
<proteinExistence type="predicted"/>
<accession>A0A1G2HSS5</accession>
<dbReference type="AlphaFoldDB" id="A0A1G2HSS5"/>
<gene>
    <name evidence="1" type="ORF">A2822_03630</name>
</gene>
<reference evidence="1 2" key="1">
    <citation type="journal article" date="2016" name="Nat. Commun.">
        <title>Thousands of microbial genomes shed light on interconnected biogeochemical processes in an aquifer system.</title>
        <authorList>
            <person name="Anantharaman K."/>
            <person name="Brown C.T."/>
            <person name="Hug L.A."/>
            <person name="Sharon I."/>
            <person name="Castelle C.J."/>
            <person name="Probst A.J."/>
            <person name="Thomas B.C."/>
            <person name="Singh A."/>
            <person name="Wilkins M.J."/>
            <person name="Karaoz U."/>
            <person name="Brodie E.L."/>
            <person name="Williams K.H."/>
            <person name="Hubbard S.S."/>
            <person name="Banfield J.F."/>
        </authorList>
    </citation>
    <scope>NUCLEOTIDE SEQUENCE [LARGE SCALE GENOMIC DNA]</scope>
</reference>
<comment type="caution">
    <text evidence="1">The sequence shown here is derived from an EMBL/GenBank/DDBJ whole genome shotgun (WGS) entry which is preliminary data.</text>
</comment>
<evidence type="ECO:0000313" key="2">
    <source>
        <dbReference type="Proteomes" id="UP000178774"/>
    </source>
</evidence>
<dbReference type="EMBL" id="MHOP01000020">
    <property type="protein sequence ID" value="OGZ65596.1"/>
    <property type="molecule type" value="Genomic_DNA"/>
</dbReference>
<protein>
    <submittedName>
        <fullName evidence="1">Uncharacterized protein</fullName>
    </submittedName>
</protein>